<keyword evidence="8" id="KW-1185">Reference proteome</keyword>
<dbReference type="InterPro" id="IPR007019">
    <property type="entry name" value="SURF6"/>
</dbReference>
<dbReference type="PANTHER" id="PTHR14369">
    <property type="entry name" value="SURFEIT LOCUS PROTEIN 6"/>
    <property type="match status" value="1"/>
</dbReference>
<accession>A0AAV6VXR2</accession>
<dbReference type="InterPro" id="IPR029190">
    <property type="entry name" value="Rrp14/SURF6_C"/>
</dbReference>
<feature type="compositionally biased region" description="Basic residues" evidence="4">
    <location>
        <begin position="151"/>
        <end position="165"/>
    </location>
</feature>
<evidence type="ECO:0000256" key="3">
    <source>
        <dbReference type="ARBA" id="ARBA00023242"/>
    </source>
</evidence>
<feature type="compositionally biased region" description="Basic and acidic residues" evidence="4">
    <location>
        <begin position="298"/>
        <end position="330"/>
    </location>
</feature>
<feature type="compositionally biased region" description="Basic residues" evidence="4">
    <location>
        <begin position="331"/>
        <end position="346"/>
    </location>
</feature>
<dbReference type="EMBL" id="JAFNEN010000015">
    <property type="protein sequence ID" value="KAG8200514.1"/>
    <property type="molecule type" value="Genomic_DNA"/>
</dbReference>
<comment type="caution">
    <text evidence="7">The sequence shown here is derived from an EMBL/GenBank/DDBJ whole genome shotgun (WGS) entry which is preliminary data.</text>
</comment>
<feature type="region of interest" description="Disordered" evidence="4">
    <location>
        <begin position="287"/>
        <end position="346"/>
    </location>
</feature>
<evidence type="ECO:0000256" key="4">
    <source>
        <dbReference type="SAM" id="MobiDB-lite"/>
    </source>
</evidence>
<proteinExistence type="inferred from homology"/>
<dbReference type="GO" id="GO:0005730">
    <property type="term" value="C:nucleolus"/>
    <property type="evidence" value="ECO:0007669"/>
    <property type="project" value="TreeGrafter"/>
</dbReference>
<dbReference type="Pfam" id="PF04935">
    <property type="entry name" value="SURF6"/>
    <property type="match status" value="1"/>
</dbReference>
<dbReference type="InterPro" id="IPR029188">
    <property type="entry name" value="Rrp14_N"/>
</dbReference>
<comment type="similarity">
    <text evidence="2">Belongs to the SURF6 family.</text>
</comment>
<dbReference type="PANTHER" id="PTHR14369:SF0">
    <property type="entry name" value="SURFEIT LOCUS PROTEIN 6"/>
    <property type="match status" value="1"/>
</dbReference>
<gene>
    <name evidence="7" type="ORF">JTE90_000591</name>
</gene>
<dbReference type="Pfam" id="PF15459">
    <property type="entry name" value="RRP14"/>
    <property type="match status" value="1"/>
</dbReference>
<dbReference type="GO" id="GO:0003723">
    <property type="term" value="F:RNA binding"/>
    <property type="evidence" value="ECO:0007669"/>
    <property type="project" value="TreeGrafter"/>
</dbReference>
<name>A0AAV6VXR2_9ARAC</name>
<reference evidence="7 8" key="1">
    <citation type="journal article" date="2022" name="Nat. Ecol. Evol.">
        <title>A masculinizing supergene underlies an exaggerated male reproductive morph in a spider.</title>
        <authorList>
            <person name="Hendrickx F."/>
            <person name="De Corte Z."/>
            <person name="Sonet G."/>
            <person name="Van Belleghem S.M."/>
            <person name="Kostlbacher S."/>
            <person name="Vangestel C."/>
        </authorList>
    </citation>
    <scope>NUCLEOTIDE SEQUENCE [LARGE SCALE GENOMIC DNA]</scope>
    <source>
        <strain evidence="7">W744_W776</strain>
    </source>
</reference>
<dbReference type="Proteomes" id="UP000827092">
    <property type="component" value="Unassembled WGS sequence"/>
</dbReference>
<dbReference type="AlphaFoldDB" id="A0AAV6VXR2"/>
<feature type="domain" description="Ribosomal RNA-processing protein 14/surfeit locus protein 6 C-terminal" evidence="5">
    <location>
        <begin position="142"/>
        <end position="333"/>
    </location>
</feature>
<dbReference type="GO" id="GO:0003677">
    <property type="term" value="F:DNA binding"/>
    <property type="evidence" value="ECO:0007669"/>
    <property type="project" value="TreeGrafter"/>
</dbReference>
<feature type="region of interest" description="Disordered" evidence="4">
    <location>
        <begin position="83"/>
        <end position="122"/>
    </location>
</feature>
<organism evidence="7 8">
    <name type="scientific">Oedothorax gibbosus</name>
    <dbReference type="NCBI Taxonomy" id="931172"/>
    <lineage>
        <taxon>Eukaryota</taxon>
        <taxon>Metazoa</taxon>
        <taxon>Ecdysozoa</taxon>
        <taxon>Arthropoda</taxon>
        <taxon>Chelicerata</taxon>
        <taxon>Arachnida</taxon>
        <taxon>Araneae</taxon>
        <taxon>Araneomorphae</taxon>
        <taxon>Entelegynae</taxon>
        <taxon>Araneoidea</taxon>
        <taxon>Linyphiidae</taxon>
        <taxon>Erigoninae</taxon>
        <taxon>Oedothorax</taxon>
    </lineage>
</organism>
<feature type="domain" description="Ribosomal RNA-processing protein 14 N-terminal" evidence="6">
    <location>
        <begin position="24"/>
        <end position="86"/>
    </location>
</feature>
<sequence length="346" mass="40447">MIESNSSNVYTGSKSGEILQEIVEENKFLLQLVDTIPAKVYFDHAIQEKLLSEKHKKMDEKAEGLKRSFENQMSMKEKHKRFKLDPHFQKSVSQIQQDLEDSKPQKNKKNGVLMSSPSLKRAANVEELRKRLHERINNLHSQRKFSENKVSKKKLRQKEKMKKKKEALVKVNEANMQANKALPKVKQPKAEPAPKYNTEGKIMYSKLDFSEDGLQEQKPKSEFAGKNKKKLLEKAEKKKEKLENLKTVNPEKAQSVEEKEKWKKAILKSENVKIKDDPQLLKKSIKREEKIKQKKGKAWKERIEETEGKKKARQEKRTKNIKQRKDDKLKSKLKRAKKKGRVITGV</sequence>
<evidence type="ECO:0000313" key="7">
    <source>
        <dbReference type="EMBL" id="KAG8200514.1"/>
    </source>
</evidence>
<evidence type="ECO:0000256" key="2">
    <source>
        <dbReference type="ARBA" id="ARBA00005904"/>
    </source>
</evidence>
<evidence type="ECO:0008006" key="9">
    <source>
        <dbReference type="Google" id="ProtNLM"/>
    </source>
</evidence>
<comment type="subcellular location">
    <subcellularLocation>
        <location evidence="1">Nucleus</location>
    </subcellularLocation>
</comment>
<keyword evidence="3" id="KW-0539">Nucleus</keyword>
<dbReference type="GO" id="GO:0042274">
    <property type="term" value="P:ribosomal small subunit biogenesis"/>
    <property type="evidence" value="ECO:0007669"/>
    <property type="project" value="TreeGrafter"/>
</dbReference>
<evidence type="ECO:0000313" key="8">
    <source>
        <dbReference type="Proteomes" id="UP000827092"/>
    </source>
</evidence>
<feature type="region of interest" description="Disordered" evidence="4">
    <location>
        <begin position="139"/>
        <end position="199"/>
    </location>
</feature>
<evidence type="ECO:0000259" key="6">
    <source>
        <dbReference type="Pfam" id="PF15459"/>
    </source>
</evidence>
<evidence type="ECO:0000256" key="1">
    <source>
        <dbReference type="ARBA" id="ARBA00004123"/>
    </source>
</evidence>
<protein>
    <recommendedName>
        <fullName evidence="9">Ribosomal RNA-processing protein 14/surfeit locus protein 6 C-terminal domain-containing protein</fullName>
    </recommendedName>
</protein>
<dbReference type="GO" id="GO:0042273">
    <property type="term" value="P:ribosomal large subunit biogenesis"/>
    <property type="evidence" value="ECO:0007669"/>
    <property type="project" value="TreeGrafter"/>
</dbReference>
<evidence type="ECO:0000259" key="5">
    <source>
        <dbReference type="Pfam" id="PF04935"/>
    </source>
</evidence>